<dbReference type="AlphaFoldDB" id="A0A381TVB7"/>
<proteinExistence type="predicted"/>
<sequence length="23" mass="2480">MATLKSVANIHTDIVGVLEELLL</sequence>
<evidence type="ECO:0000313" key="1">
    <source>
        <dbReference type="EMBL" id="SVA18043.1"/>
    </source>
</evidence>
<organism evidence="1">
    <name type="scientific">marine metagenome</name>
    <dbReference type="NCBI Taxonomy" id="408172"/>
    <lineage>
        <taxon>unclassified sequences</taxon>
        <taxon>metagenomes</taxon>
        <taxon>ecological metagenomes</taxon>
    </lineage>
</organism>
<accession>A0A381TVB7</accession>
<feature type="non-terminal residue" evidence="1">
    <location>
        <position position="23"/>
    </location>
</feature>
<name>A0A381TVB7_9ZZZZ</name>
<protein>
    <submittedName>
        <fullName evidence="1">Uncharacterized protein</fullName>
    </submittedName>
</protein>
<reference evidence="1" key="1">
    <citation type="submission" date="2018-05" db="EMBL/GenBank/DDBJ databases">
        <authorList>
            <person name="Lanie J.A."/>
            <person name="Ng W.-L."/>
            <person name="Kazmierczak K.M."/>
            <person name="Andrzejewski T.M."/>
            <person name="Davidsen T.M."/>
            <person name="Wayne K.J."/>
            <person name="Tettelin H."/>
            <person name="Glass J.I."/>
            <person name="Rusch D."/>
            <person name="Podicherti R."/>
            <person name="Tsui H.-C.T."/>
            <person name="Winkler M.E."/>
        </authorList>
    </citation>
    <scope>NUCLEOTIDE SEQUENCE</scope>
</reference>
<gene>
    <name evidence="1" type="ORF">METZ01_LOCUS70897</name>
</gene>
<dbReference type="EMBL" id="UINC01004955">
    <property type="protein sequence ID" value="SVA18043.1"/>
    <property type="molecule type" value="Genomic_DNA"/>
</dbReference>